<proteinExistence type="predicted"/>
<organism evidence="1 2">
    <name type="scientific">Amycolatopsis nalaikhensis</name>
    <dbReference type="NCBI Taxonomy" id="715472"/>
    <lineage>
        <taxon>Bacteria</taxon>
        <taxon>Bacillati</taxon>
        <taxon>Actinomycetota</taxon>
        <taxon>Actinomycetes</taxon>
        <taxon>Pseudonocardiales</taxon>
        <taxon>Pseudonocardiaceae</taxon>
        <taxon>Amycolatopsis</taxon>
    </lineage>
</organism>
<dbReference type="Proteomes" id="UP001227101">
    <property type="component" value="Chromosome"/>
</dbReference>
<reference evidence="1 2" key="1">
    <citation type="submission" date="2023-06" db="EMBL/GenBank/DDBJ databases">
        <authorList>
            <person name="Oyuntsetseg B."/>
            <person name="Kim S.B."/>
        </authorList>
    </citation>
    <scope>NUCLEOTIDE SEQUENCE [LARGE SCALE GENOMIC DNA]</scope>
    <source>
        <strain evidence="1 2">2-2</strain>
    </source>
</reference>
<evidence type="ECO:0000313" key="1">
    <source>
        <dbReference type="EMBL" id="WIV52868.1"/>
    </source>
</evidence>
<keyword evidence="2" id="KW-1185">Reference proteome</keyword>
<gene>
    <name evidence="1" type="ORF">QP939_28405</name>
</gene>
<protein>
    <recommendedName>
        <fullName evidence="3">DUF1652 domain-containing protein</fullName>
    </recommendedName>
</protein>
<sequence length="81" mass="8616">MSNNYAGIPARCDVTLARPGDEAGLELLADDDFALVLTDAHNDTVITVEGTLAELIAFMHRAQQALRQQEELGDGGHPTGP</sequence>
<accession>A0ABY8XBW0</accession>
<name>A0ABY8XBW0_9PSEU</name>
<dbReference type="EMBL" id="CP127173">
    <property type="protein sequence ID" value="WIV52868.1"/>
    <property type="molecule type" value="Genomic_DNA"/>
</dbReference>
<evidence type="ECO:0008006" key="3">
    <source>
        <dbReference type="Google" id="ProtNLM"/>
    </source>
</evidence>
<dbReference type="RefSeq" id="WP_285449270.1">
    <property type="nucleotide sequence ID" value="NZ_CP127173.1"/>
</dbReference>
<evidence type="ECO:0000313" key="2">
    <source>
        <dbReference type="Proteomes" id="UP001227101"/>
    </source>
</evidence>